<dbReference type="Proteomes" id="UP000323521">
    <property type="component" value="Chromosome"/>
</dbReference>
<proteinExistence type="predicted"/>
<dbReference type="KEGG" id="fwa:DCMF_02855"/>
<accession>A0A3G1KN39</accession>
<dbReference type="RefSeq" id="WP_148133047.1">
    <property type="nucleotide sequence ID" value="NZ_CP017634.1"/>
</dbReference>
<dbReference type="OrthoDB" id="1683552at2"/>
<sequence>MFLGCPLCNGVTTPGPCEICGTPMEDLGMVEDYAGPYSPYQDGELIELEHKRNHKSTLICIHLIYCPTCKYDDYLEVPI</sequence>
<protein>
    <submittedName>
        <fullName evidence="1">Uncharacterized protein</fullName>
    </submittedName>
</protein>
<organism evidence="1 2">
    <name type="scientific">Formimonas warabiya</name>
    <dbReference type="NCBI Taxonomy" id="1761012"/>
    <lineage>
        <taxon>Bacteria</taxon>
        <taxon>Bacillati</taxon>
        <taxon>Bacillota</taxon>
        <taxon>Clostridia</taxon>
        <taxon>Eubacteriales</taxon>
        <taxon>Peptococcaceae</taxon>
        <taxon>Candidatus Formimonas</taxon>
    </lineage>
</organism>
<dbReference type="EMBL" id="CP017634">
    <property type="protein sequence ID" value="ATW23879.1"/>
    <property type="molecule type" value="Genomic_DNA"/>
</dbReference>
<evidence type="ECO:0000313" key="1">
    <source>
        <dbReference type="EMBL" id="ATW23879.1"/>
    </source>
</evidence>
<dbReference type="AlphaFoldDB" id="A0A3G1KN39"/>
<evidence type="ECO:0000313" key="2">
    <source>
        <dbReference type="Proteomes" id="UP000323521"/>
    </source>
</evidence>
<gene>
    <name evidence="1" type="ORF">DCMF_02855</name>
</gene>
<name>A0A3G1KN39_FORW1</name>
<reference evidence="1 2" key="1">
    <citation type="submission" date="2016-10" db="EMBL/GenBank/DDBJ databases">
        <title>Complete Genome Sequence of Peptococcaceae strain DCMF.</title>
        <authorList>
            <person name="Edwards R.J."/>
            <person name="Holland S.I."/>
            <person name="Deshpande N.P."/>
            <person name="Wong Y.K."/>
            <person name="Ertan H."/>
            <person name="Manefield M."/>
            <person name="Russell T.L."/>
            <person name="Lee M.J."/>
        </authorList>
    </citation>
    <scope>NUCLEOTIDE SEQUENCE [LARGE SCALE GENOMIC DNA]</scope>
    <source>
        <strain evidence="1 2">DCMF</strain>
    </source>
</reference>
<keyword evidence="2" id="KW-1185">Reference proteome</keyword>